<dbReference type="Gene3D" id="2.60.120.620">
    <property type="entry name" value="q2cbj1_9rhob like domain"/>
    <property type="match status" value="1"/>
</dbReference>
<dbReference type="GO" id="GO:0005506">
    <property type="term" value="F:iron ion binding"/>
    <property type="evidence" value="ECO:0007669"/>
    <property type="project" value="UniProtKB-ARBA"/>
</dbReference>
<dbReference type="PANTHER" id="PTHR20883:SF46">
    <property type="entry name" value="PHYTANOYL-COA HYDROXYLASE"/>
    <property type="match status" value="1"/>
</dbReference>
<keyword evidence="1" id="KW-0560">Oxidoreductase</keyword>
<sequence length="280" mass="31423">MKTPYLSEELLSEYRQEGYAVVRGVYDKEEMEALKHDYHRLWLQRVASGRIRQDPNLPMESLYPTMHEVNREDEAMRRFMLDPRQFAIAEAVLGEEALVIGTTCFFKAPRTKALPFHQDNIDNGCVPARNVALWTSIDAADEENGGLCFIPRSHSLGLLSINAPSHPRYGLLSLPVPGSGHAARVPQPYRIVHVTAQPGDVIIFDGHTIHGSTANSTADRFRRSFAAHFTTASVTKVFANFYSLFNKHGETVPKAVNKQHGKIRPLLLPEAKMAEGEKIY</sequence>
<dbReference type="AlphaFoldDB" id="A0A2W1LPG1"/>
<comment type="caution">
    <text evidence="1">The sequence shown here is derived from an EMBL/GenBank/DDBJ whole genome shotgun (WGS) entry which is preliminary data.</text>
</comment>
<proteinExistence type="predicted"/>
<dbReference type="Pfam" id="PF05721">
    <property type="entry name" value="PhyH"/>
    <property type="match status" value="1"/>
</dbReference>
<dbReference type="OrthoDB" id="9814777at2"/>
<keyword evidence="2" id="KW-1185">Reference proteome</keyword>
<dbReference type="Proteomes" id="UP000249522">
    <property type="component" value="Unassembled WGS sequence"/>
</dbReference>
<reference evidence="1 2" key="1">
    <citation type="submission" date="2018-06" db="EMBL/GenBank/DDBJ databases">
        <title>Paenibacillus imtechensis sp. nov.</title>
        <authorList>
            <person name="Pinnaka A.K."/>
            <person name="Singh H."/>
            <person name="Kaur M."/>
        </authorList>
    </citation>
    <scope>NUCLEOTIDE SEQUENCE [LARGE SCALE GENOMIC DNA]</scope>
    <source>
        <strain evidence="1 2">SMB1</strain>
    </source>
</reference>
<dbReference type="EMBL" id="QKRB01000036">
    <property type="protein sequence ID" value="PZD96812.1"/>
    <property type="molecule type" value="Genomic_DNA"/>
</dbReference>
<gene>
    <name evidence="1" type="ORF">DNH61_06335</name>
</gene>
<dbReference type="InterPro" id="IPR008775">
    <property type="entry name" value="Phytyl_CoA_dOase-like"/>
</dbReference>
<evidence type="ECO:0000313" key="2">
    <source>
        <dbReference type="Proteomes" id="UP000249522"/>
    </source>
</evidence>
<accession>A0A2W1LPG1</accession>
<dbReference type="PANTHER" id="PTHR20883">
    <property type="entry name" value="PHYTANOYL-COA DIOXYGENASE DOMAIN CONTAINING 1"/>
    <property type="match status" value="1"/>
</dbReference>
<protein>
    <submittedName>
        <fullName evidence="1">Phytanoyl-CoA dioxygenase family protein</fullName>
    </submittedName>
</protein>
<evidence type="ECO:0000313" key="1">
    <source>
        <dbReference type="EMBL" id="PZD96812.1"/>
    </source>
</evidence>
<dbReference type="GO" id="GO:0016706">
    <property type="term" value="F:2-oxoglutarate-dependent dioxygenase activity"/>
    <property type="evidence" value="ECO:0007669"/>
    <property type="project" value="UniProtKB-ARBA"/>
</dbReference>
<name>A0A2W1LPG1_9BACL</name>
<organism evidence="1 2">
    <name type="scientific">Paenibacillus sambharensis</name>
    <dbReference type="NCBI Taxonomy" id="1803190"/>
    <lineage>
        <taxon>Bacteria</taxon>
        <taxon>Bacillati</taxon>
        <taxon>Bacillota</taxon>
        <taxon>Bacilli</taxon>
        <taxon>Bacillales</taxon>
        <taxon>Paenibacillaceae</taxon>
        <taxon>Paenibacillus</taxon>
    </lineage>
</organism>
<keyword evidence="1" id="KW-0223">Dioxygenase</keyword>
<dbReference type="RefSeq" id="WP_111145823.1">
    <property type="nucleotide sequence ID" value="NZ_QKRB01000036.1"/>
</dbReference>
<dbReference type="SUPFAM" id="SSF51197">
    <property type="entry name" value="Clavaminate synthase-like"/>
    <property type="match status" value="1"/>
</dbReference>